<feature type="binding site" description="axial binding residue" evidence="13">
    <location>
        <position position="441"/>
    </location>
    <ligand>
        <name>heme</name>
        <dbReference type="ChEBI" id="CHEBI:30413"/>
    </ligand>
    <ligandPart>
        <name>Fe</name>
        <dbReference type="ChEBI" id="CHEBI:18248"/>
    </ligandPart>
</feature>
<dbReference type="PANTHER" id="PTHR46300">
    <property type="entry name" value="P450, PUTATIVE (EUROFUNG)-RELATED-RELATED"/>
    <property type="match status" value="1"/>
</dbReference>
<feature type="chain" id="PRO_5023070078" evidence="15">
    <location>
        <begin position="32"/>
        <end position="511"/>
    </location>
</feature>
<protein>
    <submittedName>
        <fullName evidence="16">Cytochrome P450</fullName>
    </submittedName>
</protein>
<evidence type="ECO:0000256" key="8">
    <source>
        <dbReference type="ARBA" id="ARBA00022989"/>
    </source>
</evidence>
<dbReference type="AlphaFoldDB" id="A0A5C3PN19"/>
<keyword evidence="7 13" id="KW-0479">Metal-binding</keyword>
<dbReference type="GO" id="GO:0016020">
    <property type="term" value="C:membrane"/>
    <property type="evidence" value="ECO:0007669"/>
    <property type="project" value="UniProtKB-SubCell"/>
</dbReference>
<accession>A0A5C3PN19</accession>
<organism evidence="16 17">
    <name type="scientific">Polyporus arcularius HHB13444</name>
    <dbReference type="NCBI Taxonomy" id="1314778"/>
    <lineage>
        <taxon>Eukaryota</taxon>
        <taxon>Fungi</taxon>
        <taxon>Dikarya</taxon>
        <taxon>Basidiomycota</taxon>
        <taxon>Agaricomycotina</taxon>
        <taxon>Agaricomycetes</taxon>
        <taxon>Polyporales</taxon>
        <taxon>Polyporaceae</taxon>
        <taxon>Polyporus</taxon>
    </lineage>
</organism>
<evidence type="ECO:0000256" key="14">
    <source>
        <dbReference type="RuleBase" id="RU000461"/>
    </source>
</evidence>
<dbReference type="EMBL" id="ML211068">
    <property type="protein sequence ID" value="TFK89698.1"/>
    <property type="molecule type" value="Genomic_DNA"/>
</dbReference>
<comment type="subcellular location">
    <subcellularLocation>
        <location evidence="2">Membrane</location>
        <topology evidence="2">Single-pass membrane protein</topology>
    </subcellularLocation>
</comment>
<evidence type="ECO:0000256" key="1">
    <source>
        <dbReference type="ARBA" id="ARBA00001971"/>
    </source>
</evidence>
<reference evidence="16 17" key="1">
    <citation type="journal article" date="2019" name="Nat. Ecol. Evol.">
        <title>Megaphylogeny resolves global patterns of mushroom evolution.</title>
        <authorList>
            <person name="Varga T."/>
            <person name="Krizsan K."/>
            <person name="Foldi C."/>
            <person name="Dima B."/>
            <person name="Sanchez-Garcia M."/>
            <person name="Sanchez-Ramirez S."/>
            <person name="Szollosi G.J."/>
            <person name="Szarkandi J.G."/>
            <person name="Papp V."/>
            <person name="Albert L."/>
            <person name="Andreopoulos W."/>
            <person name="Angelini C."/>
            <person name="Antonin V."/>
            <person name="Barry K.W."/>
            <person name="Bougher N.L."/>
            <person name="Buchanan P."/>
            <person name="Buyck B."/>
            <person name="Bense V."/>
            <person name="Catcheside P."/>
            <person name="Chovatia M."/>
            <person name="Cooper J."/>
            <person name="Damon W."/>
            <person name="Desjardin D."/>
            <person name="Finy P."/>
            <person name="Geml J."/>
            <person name="Haridas S."/>
            <person name="Hughes K."/>
            <person name="Justo A."/>
            <person name="Karasinski D."/>
            <person name="Kautmanova I."/>
            <person name="Kiss B."/>
            <person name="Kocsube S."/>
            <person name="Kotiranta H."/>
            <person name="LaButti K.M."/>
            <person name="Lechner B.E."/>
            <person name="Liimatainen K."/>
            <person name="Lipzen A."/>
            <person name="Lukacs Z."/>
            <person name="Mihaltcheva S."/>
            <person name="Morgado L.N."/>
            <person name="Niskanen T."/>
            <person name="Noordeloos M.E."/>
            <person name="Ohm R.A."/>
            <person name="Ortiz-Santana B."/>
            <person name="Ovrebo C."/>
            <person name="Racz N."/>
            <person name="Riley R."/>
            <person name="Savchenko A."/>
            <person name="Shiryaev A."/>
            <person name="Soop K."/>
            <person name="Spirin V."/>
            <person name="Szebenyi C."/>
            <person name="Tomsovsky M."/>
            <person name="Tulloss R.E."/>
            <person name="Uehling J."/>
            <person name="Grigoriev I.V."/>
            <person name="Vagvolgyi C."/>
            <person name="Papp T."/>
            <person name="Martin F.M."/>
            <person name="Miettinen O."/>
            <person name="Hibbett D.S."/>
            <person name="Nagy L.G."/>
        </authorList>
    </citation>
    <scope>NUCLEOTIDE SEQUENCE [LARGE SCALE GENOMIC DNA]</scope>
    <source>
        <strain evidence="16 17">HHB13444</strain>
    </source>
</reference>
<keyword evidence="9 14" id="KW-0560">Oxidoreductase</keyword>
<evidence type="ECO:0000256" key="5">
    <source>
        <dbReference type="ARBA" id="ARBA00022617"/>
    </source>
</evidence>
<evidence type="ECO:0000256" key="15">
    <source>
        <dbReference type="SAM" id="SignalP"/>
    </source>
</evidence>
<dbReference type="InterPro" id="IPR002401">
    <property type="entry name" value="Cyt_P450_E_grp-I"/>
</dbReference>
<dbReference type="InterPro" id="IPR017972">
    <property type="entry name" value="Cyt_P450_CS"/>
</dbReference>
<evidence type="ECO:0000256" key="3">
    <source>
        <dbReference type="ARBA" id="ARBA00005179"/>
    </source>
</evidence>
<evidence type="ECO:0000256" key="13">
    <source>
        <dbReference type="PIRSR" id="PIRSR602401-1"/>
    </source>
</evidence>
<evidence type="ECO:0000313" key="16">
    <source>
        <dbReference type="EMBL" id="TFK89698.1"/>
    </source>
</evidence>
<sequence length="511" mass="56918">MDSTLISPTALLTILVVACLLFFQVCQPARSQKITLPPGPRPLSMIGNLLSIPTVRPWEAYRELSKKYGSVISLRALGRTMIVVDDHDIAVELLEKRSSIYSSRLQSTTIDLIGWGGWDIAMLPYGSWWRAHRRVLATHLHRDVVSQYNDHHQENAHELLRRALSTPEALVDHLRLSIGSTLMRAIYGLQINDEYLRLFAEAFSSLDLILNGSILDFLPFLALAPTWLPGTELLRRLAYYRPIVAAMRDVPWRDAKAAIRIGSARESMTSVSVEKISHLPGEQAAQQDDICRNALSMAYGGGIDTTHATLCAFFVAMTLTPEVQKKARVELDAVVGPTRLPTVADRDNLPYIEAIIKETLRWHNAAPILIPHVSTADDNYDGFFIPANSAVVVNAWSIMHNPQTYPEPEKFNPERYLKNGKIDSNVRDPKSVIFGYGRRICPGRHFADASLFIYIASILHTLDISPPLDEAGQPIHIAPQTTTAITSRIENCRCTIKPRSANAEALIHGTA</sequence>
<proteinExistence type="inferred from homology"/>
<comment type="similarity">
    <text evidence="4 14">Belongs to the cytochrome P450 family.</text>
</comment>
<dbReference type="PANTHER" id="PTHR46300:SF7">
    <property type="entry name" value="P450, PUTATIVE (EUROFUNG)-RELATED"/>
    <property type="match status" value="1"/>
</dbReference>
<comment type="cofactor">
    <cofactor evidence="1 13">
        <name>heme</name>
        <dbReference type="ChEBI" id="CHEBI:30413"/>
    </cofactor>
</comment>
<dbReference type="Gene3D" id="1.10.630.10">
    <property type="entry name" value="Cytochrome P450"/>
    <property type="match status" value="1"/>
</dbReference>
<dbReference type="CDD" id="cd11065">
    <property type="entry name" value="CYP64-like"/>
    <property type="match status" value="1"/>
</dbReference>
<keyword evidence="10 13" id="KW-0408">Iron</keyword>
<dbReference type="InParanoid" id="A0A5C3PN19"/>
<comment type="pathway">
    <text evidence="3">Secondary metabolite biosynthesis.</text>
</comment>
<keyword evidence="11 14" id="KW-0503">Monooxygenase</keyword>
<evidence type="ECO:0000256" key="6">
    <source>
        <dbReference type="ARBA" id="ARBA00022692"/>
    </source>
</evidence>
<evidence type="ECO:0000256" key="9">
    <source>
        <dbReference type="ARBA" id="ARBA00023002"/>
    </source>
</evidence>
<dbReference type="GO" id="GO:0016705">
    <property type="term" value="F:oxidoreductase activity, acting on paired donors, with incorporation or reduction of molecular oxygen"/>
    <property type="evidence" value="ECO:0007669"/>
    <property type="project" value="InterPro"/>
</dbReference>
<dbReference type="Proteomes" id="UP000308197">
    <property type="component" value="Unassembled WGS sequence"/>
</dbReference>
<evidence type="ECO:0000256" key="10">
    <source>
        <dbReference type="ARBA" id="ARBA00023004"/>
    </source>
</evidence>
<dbReference type="Pfam" id="PF00067">
    <property type="entry name" value="p450"/>
    <property type="match status" value="1"/>
</dbReference>
<keyword evidence="12" id="KW-0472">Membrane</keyword>
<evidence type="ECO:0000256" key="4">
    <source>
        <dbReference type="ARBA" id="ARBA00010617"/>
    </source>
</evidence>
<keyword evidence="6" id="KW-0812">Transmembrane</keyword>
<name>A0A5C3PN19_9APHY</name>
<dbReference type="InterPro" id="IPR036396">
    <property type="entry name" value="Cyt_P450_sf"/>
</dbReference>
<dbReference type="InterPro" id="IPR001128">
    <property type="entry name" value="Cyt_P450"/>
</dbReference>
<dbReference type="SUPFAM" id="SSF48264">
    <property type="entry name" value="Cytochrome P450"/>
    <property type="match status" value="1"/>
</dbReference>
<dbReference type="PROSITE" id="PS00086">
    <property type="entry name" value="CYTOCHROME_P450"/>
    <property type="match status" value="1"/>
</dbReference>
<gene>
    <name evidence="16" type="ORF">K466DRAFT_584392</name>
</gene>
<dbReference type="PRINTS" id="PR00385">
    <property type="entry name" value="P450"/>
</dbReference>
<keyword evidence="15" id="KW-0732">Signal</keyword>
<evidence type="ECO:0000256" key="2">
    <source>
        <dbReference type="ARBA" id="ARBA00004167"/>
    </source>
</evidence>
<evidence type="ECO:0000256" key="11">
    <source>
        <dbReference type="ARBA" id="ARBA00023033"/>
    </source>
</evidence>
<dbReference type="GO" id="GO:0004497">
    <property type="term" value="F:monooxygenase activity"/>
    <property type="evidence" value="ECO:0007669"/>
    <property type="project" value="UniProtKB-KW"/>
</dbReference>
<keyword evidence="17" id="KW-1185">Reference proteome</keyword>
<dbReference type="STRING" id="1314778.A0A5C3PN19"/>
<dbReference type="InterPro" id="IPR050364">
    <property type="entry name" value="Cytochrome_P450_fung"/>
</dbReference>
<feature type="signal peptide" evidence="15">
    <location>
        <begin position="1"/>
        <end position="31"/>
    </location>
</feature>
<evidence type="ECO:0000313" key="17">
    <source>
        <dbReference type="Proteomes" id="UP000308197"/>
    </source>
</evidence>
<keyword evidence="8" id="KW-1133">Transmembrane helix</keyword>
<dbReference type="GO" id="GO:0005506">
    <property type="term" value="F:iron ion binding"/>
    <property type="evidence" value="ECO:0007669"/>
    <property type="project" value="InterPro"/>
</dbReference>
<dbReference type="GO" id="GO:0020037">
    <property type="term" value="F:heme binding"/>
    <property type="evidence" value="ECO:0007669"/>
    <property type="project" value="InterPro"/>
</dbReference>
<keyword evidence="5 13" id="KW-0349">Heme</keyword>
<evidence type="ECO:0000256" key="12">
    <source>
        <dbReference type="ARBA" id="ARBA00023136"/>
    </source>
</evidence>
<evidence type="ECO:0000256" key="7">
    <source>
        <dbReference type="ARBA" id="ARBA00022723"/>
    </source>
</evidence>
<dbReference type="PRINTS" id="PR00463">
    <property type="entry name" value="EP450I"/>
</dbReference>